<dbReference type="Proteomes" id="UP000650605">
    <property type="component" value="Unassembled WGS sequence"/>
</dbReference>
<reference evidence="1" key="1">
    <citation type="submission" date="2020-12" db="EMBL/GenBank/DDBJ databases">
        <title>Paenibacillus polymyxa LMG 27872: a double-edged sword.</title>
        <authorList>
            <person name="Langendries S."/>
            <person name="Garcia Mendez S."/>
            <person name="Beirinckx S."/>
            <person name="Viaene T."/>
            <person name="Baeyen S."/>
            <person name="Goeminne G."/>
            <person name="Willems A."/>
            <person name="Debode J."/>
            <person name="Goormachtig S."/>
        </authorList>
    </citation>
    <scope>NUCLEOTIDE SEQUENCE</scope>
    <source>
        <strain evidence="1">LMG 27872</strain>
    </source>
</reference>
<evidence type="ECO:0000313" key="1">
    <source>
        <dbReference type="EMBL" id="MBM0631985.1"/>
    </source>
</evidence>
<dbReference type="EMBL" id="JAEHFQ010000001">
    <property type="protein sequence ID" value="MBM0631985.1"/>
    <property type="molecule type" value="Genomic_DNA"/>
</dbReference>
<dbReference type="AlphaFoldDB" id="A0A8I1IT09"/>
<evidence type="ECO:0000313" key="2">
    <source>
        <dbReference type="Proteomes" id="UP000650605"/>
    </source>
</evidence>
<accession>A0A8I1IT09</accession>
<gene>
    <name evidence="1" type="ORF">JDW19_02430</name>
</gene>
<name>A0A8I1IT09_PAEPO</name>
<sequence length="139" mass="14732">MAQGFKYVYNDYGKDPTRITELLMTDNEAGLAGEAIKVVNGRITKAGPTDAIAGFLTVNVTAGTNKETEFIQAREGDWYEAPYTGTAAVGFTTGANAITLAADGLSANAETVTGGPLAVFDINTNKKTARFKVKNRQMS</sequence>
<protein>
    <submittedName>
        <fullName evidence="1">Uncharacterized protein</fullName>
    </submittedName>
</protein>
<dbReference type="RefSeq" id="WP_165144830.1">
    <property type="nucleotide sequence ID" value="NZ_JAEHFQ010000001.1"/>
</dbReference>
<proteinExistence type="predicted"/>
<organism evidence="1 2">
    <name type="scientific">Paenibacillus polymyxa</name>
    <name type="common">Bacillus polymyxa</name>
    <dbReference type="NCBI Taxonomy" id="1406"/>
    <lineage>
        <taxon>Bacteria</taxon>
        <taxon>Bacillati</taxon>
        <taxon>Bacillota</taxon>
        <taxon>Bacilli</taxon>
        <taxon>Bacillales</taxon>
        <taxon>Paenibacillaceae</taxon>
        <taxon>Paenibacillus</taxon>
    </lineage>
</organism>
<comment type="caution">
    <text evidence="1">The sequence shown here is derived from an EMBL/GenBank/DDBJ whole genome shotgun (WGS) entry which is preliminary data.</text>
</comment>